<dbReference type="EMBL" id="KC182529">
    <property type="protein sequence ID" value="AFZ39118.1"/>
    <property type="molecule type" value="Genomic_DNA"/>
</dbReference>
<evidence type="ECO:0000256" key="1">
    <source>
        <dbReference type="ARBA" id="ARBA00022821"/>
    </source>
</evidence>
<name>K9Y385_9POAL</name>
<dbReference type="AlphaFoldDB" id="K9Y385"/>
<reference evidence="4" key="1">
    <citation type="journal article" date="2012" name="J. Biol. Chem.">
        <title>Discovery of Linear Cyclotides in Monocot Plant Panicum laxum of Poaceae Family Provides New Insights into Evolution and Distribution of Cyclotides in Plants.</title>
        <authorList>
            <person name="Nguyen G.K."/>
            <person name="Lian Y."/>
            <person name="Pang E.W."/>
            <person name="Nguyen P.Q."/>
            <person name="Tran T.D."/>
            <person name="Tam J.P."/>
        </authorList>
    </citation>
    <scope>NUCLEOTIDE SEQUENCE</scope>
</reference>
<keyword evidence="2" id="KW-1015">Disulfide bond</keyword>
<evidence type="ECO:0000313" key="4">
    <source>
        <dbReference type="EMBL" id="AFZ39118.1"/>
    </source>
</evidence>
<dbReference type="Pfam" id="PF03784">
    <property type="entry name" value="Cyclotide"/>
    <property type="match status" value="1"/>
</dbReference>
<feature type="signal peptide" evidence="3">
    <location>
        <begin position="1"/>
        <end position="27"/>
    </location>
</feature>
<accession>K9Y385</accession>
<dbReference type="GO" id="GO:0006952">
    <property type="term" value="P:defense response"/>
    <property type="evidence" value="ECO:0007669"/>
    <property type="project" value="UniProtKB-KW"/>
</dbReference>
<organism evidence="4">
    <name type="scientific">Steinchisma laxum</name>
    <dbReference type="NCBI Taxonomy" id="158129"/>
    <lineage>
        <taxon>Eukaryota</taxon>
        <taxon>Viridiplantae</taxon>
        <taxon>Streptophyta</taxon>
        <taxon>Embryophyta</taxon>
        <taxon>Tracheophyta</taxon>
        <taxon>Spermatophyta</taxon>
        <taxon>Magnoliopsida</taxon>
        <taxon>Liliopsida</taxon>
        <taxon>Poales</taxon>
        <taxon>Poaceae</taxon>
        <taxon>PACMAD clade</taxon>
        <taxon>Panicoideae</taxon>
        <taxon>Andropogonodae</taxon>
        <taxon>Paspaleae</taxon>
        <taxon>Otachyriinae</taxon>
        <taxon>Steinchisma</taxon>
    </lineage>
</organism>
<reference evidence="4" key="2">
    <citation type="submission" date="2012-11" db="EMBL/GenBank/DDBJ databases">
        <title>The phylogenetic status and pathogenicity of a new isolate of Metarhizium sp. from a fruit beetle larvae in Japan.</title>
        <authorList>
            <person name="Nishi O."/>
            <person name="Iiyama K."/>
            <person name="Yasunaga-Aoki C."/>
            <person name="Shimizu S."/>
        </authorList>
    </citation>
    <scope>NUCLEOTIDE SEQUENCE</scope>
</reference>
<dbReference type="EMBL" id="KC182532">
    <property type="protein sequence ID" value="AFZ39121.1"/>
    <property type="molecule type" value="mRNA"/>
</dbReference>
<dbReference type="PROSITE" id="PS51052">
    <property type="entry name" value="CYCLOTIDE"/>
    <property type="match status" value="1"/>
</dbReference>
<proteinExistence type="evidence at transcript level"/>
<keyword evidence="1" id="KW-0611">Plant defense</keyword>
<protein>
    <submittedName>
        <fullName evidence="4">Panitide L4</fullName>
    </submittedName>
</protein>
<evidence type="ECO:0000256" key="2">
    <source>
        <dbReference type="ARBA" id="ARBA00023157"/>
    </source>
</evidence>
<evidence type="ECO:0000256" key="3">
    <source>
        <dbReference type="SAM" id="SignalP"/>
    </source>
</evidence>
<feature type="chain" id="PRO_5010970935" evidence="3">
    <location>
        <begin position="28"/>
        <end position="89"/>
    </location>
</feature>
<keyword evidence="3" id="KW-0732">Signal</keyword>
<dbReference type="SUPFAM" id="SSF57038">
    <property type="entry name" value="Cyclotides"/>
    <property type="match status" value="1"/>
</dbReference>
<dbReference type="InterPro" id="IPR005535">
    <property type="entry name" value="Cyclotide"/>
</dbReference>
<sequence>MESSKRVAGVVAIVLLLQLMAAPNAMARKLEGVTTPIFGLYDIARELSLAKAQGNAKEVGSNQAFCGETCLLGTCYTPGCRCTAGICLK</sequence>
<dbReference type="InterPro" id="IPR036146">
    <property type="entry name" value="Cyclotide_sf"/>
</dbReference>